<dbReference type="InterPro" id="IPR033904">
    <property type="entry name" value="Trans_IPPS_HH"/>
</dbReference>
<accession>A0ABT9YDF3</accession>
<dbReference type="PROSITE" id="PS01044">
    <property type="entry name" value="SQUALEN_PHYTOEN_SYN_1"/>
    <property type="match status" value="1"/>
</dbReference>
<dbReference type="InterPro" id="IPR044843">
    <property type="entry name" value="Trans_IPPS_bact-type"/>
</dbReference>
<protein>
    <submittedName>
        <fullName evidence="4">Phytoene synthase</fullName>
        <ecNumber evidence="4">2.5.1.32</ecNumber>
    </submittedName>
</protein>
<dbReference type="GO" id="GO:0016740">
    <property type="term" value="F:transferase activity"/>
    <property type="evidence" value="ECO:0007669"/>
    <property type="project" value="UniProtKB-KW"/>
</dbReference>
<dbReference type="PROSITE" id="PS01045">
    <property type="entry name" value="SQUALEN_PHYTOEN_SYN_2"/>
    <property type="match status" value="1"/>
</dbReference>
<evidence type="ECO:0000313" key="5">
    <source>
        <dbReference type="Proteomes" id="UP001225034"/>
    </source>
</evidence>
<dbReference type="SFLD" id="SFLDG01018">
    <property type="entry name" value="Squalene/Phytoene_Synthase_Lik"/>
    <property type="match status" value="1"/>
</dbReference>
<dbReference type="InterPro" id="IPR008949">
    <property type="entry name" value="Isoprenoid_synthase_dom_sf"/>
</dbReference>
<evidence type="ECO:0000313" key="4">
    <source>
        <dbReference type="EMBL" id="MDQ0205749.1"/>
    </source>
</evidence>
<reference evidence="4 5" key="1">
    <citation type="submission" date="2023-07" db="EMBL/GenBank/DDBJ databases">
        <title>Genomic Encyclopedia of Type Strains, Phase IV (KMG-IV): sequencing the most valuable type-strain genomes for metagenomic binning, comparative biology and taxonomic classification.</title>
        <authorList>
            <person name="Goeker M."/>
        </authorList>
    </citation>
    <scope>NUCLEOTIDE SEQUENCE [LARGE SCALE GENOMIC DNA]</scope>
    <source>
        <strain evidence="4 5">DSM 19154</strain>
    </source>
</reference>
<organism evidence="4 5">
    <name type="scientific">Alkalicoccobacillus murimartini</name>
    <dbReference type="NCBI Taxonomy" id="171685"/>
    <lineage>
        <taxon>Bacteria</taxon>
        <taxon>Bacillati</taxon>
        <taxon>Bacillota</taxon>
        <taxon>Bacilli</taxon>
        <taxon>Bacillales</taxon>
        <taxon>Bacillaceae</taxon>
        <taxon>Alkalicoccobacillus</taxon>
    </lineage>
</organism>
<sequence>MKTLEEAYQDCHTIINRHSKTFSKAFSLLPSGKRKAVWAIYAFCRSVDDIVDDGENPVEELAEFERQFTLFLEKQLPLDHSMWTALDDVFTKFPVDKQAFTDMITGQKMDLVKSRYQTMEEVELYSYYVAGTVGLMLLPILAPKNHEQLEVGGKALGTAMQITNILRDIGEDIQRGRIYLPQDLMDKHGVSVEQIQAGKVTDAFIDLWEEMAERAEQLYDMALESIDYYPIDARFPVKGAAYMYRAILNSVRRNHYDVYTTRSFITQEEKQDILSQL</sequence>
<keyword evidence="3" id="KW-0125">Carotenoid biosynthesis</keyword>
<dbReference type="Gene3D" id="1.10.600.10">
    <property type="entry name" value="Farnesyl Diphosphate Synthase"/>
    <property type="match status" value="1"/>
</dbReference>
<dbReference type="InterPro" id="IPR002060">
    <property type="entry name" value="Squ/phyt_synthse"/>
</dbReference>
<dbReference type="RefSeq" id="WP_306979647.1">
    <property type="nucleotide sequence ID" value="NZ_JAUSUA010000001.1"/>
</dbReference>
<dbReference type="CDD" id="cd00683">
    <property type="entry name" value="Trans_IPPS_HH"/>
    <property type="match status" value="1"/>
</dbReference>
<comment type="pathway">
    <text evidence="1">Carotenoid biosynthesis.</text>
</comment>
<dbReference type="EC" id="2.5.1.32" evidence="4"/>
<dbReference type="SFLD" id="SFLDS00005">
    <property type="entry name" value="Isoprenoid_Synthase_Type_I"/>
    <property type="match status" value="1"/>
</dbReference>
<evidence type="ECO:0000256" key="2">
    <source>
        <dbReference type="ARBA" id="ARBA00022679"/>
    </source>
</evidence>
<dbReference type="PANTHER" id="PTHR31480">
    <property type="entry name" value="BIFUNCTIONAL LYCOPENE CYCLASE/PHYTOENE SYNTHASE"/>
    <property type="match status" value="1"/>
</dbReference>
<keyword evidence="2 4" id="KW-0808">Transferase</keyword>
<gene>
    <name evidence="4" type="ORF">J2S05_000523</name>
</gene>
<dbReference type="Pfam" id="PF00494">
    <property type="entry name" value="SQS_PSY"/>
    <property type="match status" value="1"/>
</dbReference>
<dbReference type="SUPFAM" id="SSF48576">
    <property type="entry name" value="Terpenoid synthases"/>
    <property type="match status" value="1"/>
</dbReference>
<dbReference type="InterPro" id="IPR019845">
    <property type="entry name" value="Squalene/phytoene_synthase_CS"/>
</dbReference>
<evidence type="ECO:0000256" key="3">
    <source>
        <dbReference type="ARBA" id="ARBA00022746"/>
    </source>
</evidence>
<evidence type="ECO:0000256" key="1">
    <source>
        <dbReference type="ARBA" id="ARBA00004829"/>
    </source>
</evidence>
<name>A0ABT9YDF3_9BACI</name>
<comment type="caution">
    <text evidence="4">The sequence shown here is derived from an EMBL/GenBank/DDBJ whole genome shotgun (WGS) entry which is preliminary data.</text>
</comment>
<dbReference type="SFLD" id="SFLDG01212">
    <property type="entry name" value="Phytoene_synthase_like"/>
    <property type="match status" value="1"/>
</dbReference>
<dbReference type="Proteomes" id="UP001225034">
    <property type="component" value="Unassembled WGS sequence"/>
</dbReference>
<proteinExistence type="predicted"/>
<keyword evidence="5" id="KW-1185">Reference proteome</keyword>
<dbReference type="EMBL" id="JAUSUA010000001">
    <property type="protein sequence ID" value="MDQ0205749.1"/>
    <property type="molecule type" value="Genomic_DNA"/>
</dbReference>